<dbReference type="InParanoid" id="K0KJ18"/>
<dbReference type="HOGENOM" id="CLU_625697_0_0_1"/>
<evidence type="ECO:0000256" key="1">
    <source>
        <dbReference type="ARBA" id="ARBA00004123"/>
    </source>
</evidence>
<evidence type="ECO:0000256" key="2">
    <source>
        <dbReference type="ARBA" id="ARBA00004186"/>
    </source>
</evidence>
<evidence type="ECO:0000313" key="22">
    <source>
        <dbReference type="Proteomes" id="UP000009328"/>
    </source>
</evidence>
<dbReference type="InterPro" id="IPR013964">
    <property type="entry name" value="DASH_Ask1"/>
</dbReference>
<evidence type="ECO:0000256" key="10">
    <source>
        <dbReference type="ARBA" id="ARBA00022776"/>
    </source>
</evidence>
<keyword evidence="10" id="KW-0498">Mitosis</keyword>
<dbReference type="eggNOG" id="ENOG502RZQN">
    <property type="taxonomic scope" value="Eukaryota"/>
</dbReference>
<protein>
    <recommendedName>
        <fullName evidence="5">DASH complex subunit ASK1</fullName>
    </recommendedName>
    <alternativeName>
        <fullName evidence="18">Associated with spindles and kinetochores protein 1</fullName>
    </alternativeName>
    <alternativeName>
        <fullName evidence="17">Outer kinetochore protein ASK1</fullName>
    </alternativeName>
</protein>
<comment type="similarity">
    <text evidence="4">Belongs to the DASH complex ASK1 family.</text>
</comment>
<evidence type="ECO:0000256" key="7">
    <source>
        <dbReference type="ARBA" id="ARBA00022490"/>
    </source>
</evidence>
<evidence type="ECO:0000256" key="13">
    <source>
        <dbReference type="ARBA" id="ARBA00023212"/>
    </source>
</evidence>
<comment type="caution">
    <text evidence="21">The sequence shown here is derived from an EMBL/GenBank/DDBJ whole genome shotgun (WGS) entry which is preliminary data.</text>
</comment>
<dbReference type="GO" id="GO:0072686">
    <property type="term" value="C:mitotic spindle"/>
    <property type="evidence" value="ECO:0007669"/>
    <property type="project" value="InterPro"/>
</dbReference>
<keyword evidence="7" id="KW-0963">Cytoplasm</keyword>
<keyword evidence="15" id="KW-0131">Cell cycle</keyword>
<reference evidence="21 22" key="1">
    <citation type="journal article" date="2012" name="Eukaryot. Cell">
        <title>Draft genome sequence of Wickerhamomyces ciferrii NRRL Y-1031 F-60-10.</title>
        <authorList>
            <person name="Schneider J."/>
            <person name="Andrea H."/>
            <person name="Blom J."/>
            <person name="Jaenicke S."/>
            <person name="Ruckert C."/>
            <person name="Schorsch C."/>
            <person name="Szczepanowski R."/>
            <person name="Farwick M."/>
            <person name="Goesmann A."/>
            <person name="Puhler A."/>
            <person name="Schaffer S."/>
            <person name="Tauch A."/>
            <person name="Kohler T."/>
            <person name="Brinkrolf K."/>
        </authorList>
    </citation>
    <scope>NUCLEOTIDE SEQUENCE [LARGE SCALE GENOMIC DNA]</scope>
    <source>
        <strain evidence="22">ATCC 14091 / BCRC 22168 / CBS 111 / JCM 3599 / NBRC 0793 / NRRL Y-1031 F-60-10</strain>
    </source>
</reference>
<dbReference type="AlphaFoldDB" id="K0KJ18"/>
<dbReference type="EMBL" id="CAIF01000038">
    <property type="protein sequence ID" value="CCH42137.1"/>
    <property type="molecule type" value="Genomic_DNA"/>
</dbReference>
<keyword evidence="9" id="KW-0493">Microtubule</keyword>
<evidence type="ECO:0000256" key="8">
    <source>
        <dbReference type="ARBA" id="ARBA00022618"/>
    </source>
</evidence>
<name>K0KJ18_WICCF</name>
<evidence type="ECO:0000256" key="17">
    <source>
        <dbReference type="ARBA" id="ARBA00029735"/>
    </source>
</evidence>
<keyword evidence="16" id="KW-0137">Centromere</keyword>
<dbReference type="Pfam" id="PF08655">
    <property type="entry name" value="DASH_Ask1"/>
    <property type="match status" value="1"/>
</dbReference>
<evidence type="ECO:0000256" key="15">
    <source>
        <dbReference type="ARBA" id="ARBA00023306"/>
    </source>
</evidence>
<evidence type="ECO:0000256" key="4">
    <source>
        <dbReference type="ARBA" id="ARBA00010731"/>
    </source>
</evidence>
<dbReference type="GO" id="GO:0008608">
    <property type="term" value="P:attachment of spindle microtubules to kinetochore"/>
    <property type="evidence" value="ECO:0007669"/>
    <property type="project" value="InterPro"/>
</dbReference>
<feature type="region of interest" description="Disordered" evidence="20">
    <location>
        <begin position="398"/>
        <end position="418"/>
    </location>
</feature>
<evidence type="ECO:0000256" key="6">
    <source>
        <dbReference type="ARBA" id="ARBA00022454"/>
    </source>
</evidence>
<evidence type="ECO:0000256" key="16">
    <source>
        <dbReference type="ARBA" id="ARBA00023328"/>
    </source>
</evidence>
<evidence type="ECO:0000313" key="21">
    <source>
        <dbReference type="EMBL" id="CCH42137.1"/>
    </source>
</evidence>
<keyword evidence="22" id="KW-1185">Reference proteome</keyword>
<gene>
    <name evidence="21" type="ORF">BN7_1681</name>
</gene>
<keyword evidence="14" id="KW-0539">Nucleus</keyword>
<proteinExistence type="inferred from homology"/>
<evidence type="ECO:0000256" key="12">
    <source>
        <dbReference type="ARBA" id="ARBA00022838"/>
    </source>
</evidence>
<accession>K0KJ18</accession>
<sequence>MANRYNDIQGQANKRKSIFTPRINNNTSQETSTQAIELERIEQEITLTLQSIDKNFAKSHRIINEKLIPIITKYHQNSIKIDQSVGFWKNFLQFSANSELKGYEEAQLNNQSTELSVEQSNVGDGEFTGNDTLQENEQLSPIKPNNHNHQPNDFLQESTNHNTMQQHHYNVNFKPREESTMEFPKSNPIMPITQSQKQSNNNFGFDTSDSILPPIPQSINLSNSINNGTELNQTTPTLQRTREFVKPDVRTYDLHHNLDKVLKVQISPRRSNITKHGIVNQITPKRSDLYKKRKSLIAQKFDSSPFDIETPKLTSDIQLSPIKTNRSPLRKTMIRQGQVRIQDQEEAQRFPHTPKYGANGQLLHTTDQTTRTAQRYSNQGLLQLEPQLQHQPELNRFDDSESTPQLSPPITIQMGPLNSRNPNLRKTPSKIAAQNIVQDILDNVGGNDSGLSGFEEFGASAATTNKANKPTETRYNFDSTDNSLFNDEILQNKEIENPKLGDQEKGDIPEFDAFLDGNQQQKGDNPDWSDE</sequence>
<keyword evidence="6" id="KW-0158">Chromosome</keyword>
<keyword evidence="13" id="KW-0206">Cytoskeleton</keyword>
<comment type="subcellular location">
    <subcellularLocation>
        <location evidence="3">Chromosome</location>
        <location evidence="3">Centromere</location>
        <location evidence="3">Kinetochore</location>
    </subcellularLocation>
    <subcellularLocation>
        <location evidence="2">Cytoplasm</location>
        <location evidence="2">Cytoskeleton</location>
        <location evidence="2">Spindle</location>
    </subcellularLocation>
    <subcellularLocation>
        <location evidence="1">Nucleus</location>
    </subcellularLocation>
</comment>
<evidence type="ECO:0000256" key="11">
    <source>
        <dbReference type="ARBA" id="ARBA00022829"/>
    </source>
</evidence>
<dbReference type="PANTHER" id="PTHR28200">
    <property type="entry name" value="DASH COMPLEX SUBUNIT ASK1"/>
    <property type="match status" value="1"/>
</dbReference>
<feature type="compositionally biased region" description="Basic and acidic residues" evidence="20">
    <location>
        <begin position="494"/>
        <end position="508"/>
    </location>
</feature>
<feature type="compositionally biased region" description="Polar residues" evidence="20">
    <location>
        <begin position="402"/>
        <end position="418"/>
    </location>
</feature>
<evidence type="ECO:0000256" key="19">
    <source>
        <dbReference type="ARBA" id="ARBA00046633"/>
    </source>
</evidence>
<dbReference type="GO" id="GO:0005874">
    <property type="term" value="C:microtubule"/>
    <property type="evidence" value="ECO:0007669"/>
    <property type="project" value="UniProtKB-KW"/>
</dbReference>
<evidence type="ECO:0000256" key="14">
    <source>
        <dbReference type="ARBA" id="ARBA00023242"/>
    </source>
</evidence>
<dbReference type="Proteomes" id="UP000009328">
    <property type="component" value="Unassembled WGS sequence"/>
</dbReference>
<evidence type="ECO:0000256" key="18">
    <source>
        <dbReference type="ARBA" id="ARBA00029932"/>
    </source>
</evidence>
<dbReference type="GO" id="GO:0042729">
    <property type="term" value="C:DASH complex"/>
    <property type="evidence" value="ECO:0007669"/>
    <property type="project" value="InterPro"/>
</dbReference>
<comment type="subunit">
    <text evidence="19">Component of the DASH complex consisting of ASK1, DAD1, DAD2, DAD3, DAD4, DAM1, DUO1, HSK3, SPC19 and SPC34, with a stoichiometry of one copy of each subunit per complex. Multiple DASH complexes oligomerize to form a ring that encircles spindle microtubules and organizes the rod-like NDC80 complexes of the outer kinetochore. DASH complex oligomerization strengthens microtubule attachments. On cytoplasmic microtubules, DASH complexes appear to form patches instead of rings.</text>
</comment>
<keyword evidence="12" id="KW-0995">Kinetochore</keyword>
<keyword evidence="8" id="KW-0132">Cell division</keyword>
<organism evidence="21 22">
    <name type="scientific">Wickerhamomyces ciferrii (strain ATCC 14091 / BCRC 22168 / CBS 111 / JCM 3599 / NBRC 0793 / NRRL Y-1031 F-60-10)</name>
    <name type="common">Yeast</name>
    <name type="synonym">Pichia ciferrii</name>
    <dbReference type="NCBI Taxonomy" id="1206466"/>
    <lineage>
        <taxon>Eukaryota</taxon>
        <taxon>Fungi</taxon>
        <taxon>Dikarya</taxon>
        <taxon>Ascomycota</taxon>
        <taxon>Saccharomycotina</taxon>
        <taxon>Saccharomycetes</taxon>
        <taxon>Phaffomycetales</taxon>
        <taxon>Wickerhamomycetaceae</taxon>
        <taxon>Wickerhamomyces</taxon>
    </lineage>
</organism>
<evidence type="ECO:0000256" key="9">
    <source>
        <dbReference type="ARBA" id="ARBA00022701"/>
    </source>
</evidence>
<dbReference type="GO" id="GO:0051301">
    <property type="term" value="P:cell division"/>
    <property type="evidence" value="ECO:0007669"/>
    <property type="project" value="UniProtKB-KW"/>
</dbReference>
<evidence type="ECO:0000256" key="3">
    <source>
        <dbReference type="ARBA" id="ARBA00004629"/>
    </source>
</evidence>
<feature type="region of interest" description="Disordered" evidence="20">
    <location>
        <begin position="494"/>
        <end position="531"/>
    </location>
</feature>
<dbReference type="PANTHER" id="PTHR28200:SF1">
    <property type="entry name" value="DASH COMPLEX SUBUNIT ASK1"/>
    <property type="match status" value="1"/>
</dbReference>
<evidence type="ECO:0000256" key="20">
    <source>
        <dbReference type="SAM" id="MobiDB-lite"/>
    </source>
</evidence>
<dbReference type="STRING" id="1206466.K0KJ18"/>
<dbReference type="GO" id="GO:0044732">
    <property type="term" value="C:mitotic spindle pole body"/>
    <property type="evidence" value="ECO:0007669"/>
    <property type="project" value="TreeGrafter"/>
</dbReference>
<evidence type="ECO:0000256" key="5">
    <source>
        <dbReference type="ARBA" id="ARBA00014520"/>
    </source>
</evidence>
<keyword evidence="11" id="KW-0159">Chromosome partition</keyword>